<sequence>VFKTSFQSPPSRRRLQTFTADRPYLWHSSKLEEPVSAYQKQFPSIIFPNTKYRNHPSTRRNPHHQQLPLRQCETTTNPNYSKVQNSEPFYLPQSCNFHNSIYKTTVSVGQKNLHNPGQVFTLLIK</sequence>
<feature type="non-terminal residue" evidence="1">
    <location>
        <position position="1"/>
    </location>
</feature>
<proteinExistence type="predicted"/>
<name>A0A8T0G3P3_CERPU</name>
<organism evidence="1 2">
    <name type="scientific">Ceratodon purpureus</name>
    <name type="common">Fire moss</name>
    <name type="synonym">Dicranum purpureum</name>
    <dbReference type="NCBI Taxonomy" id="3225"/>
    <lineage>
        <taxon>Eukaryota</taxon>
        <taxon>Viridiplantae</taxon>
        <taxon>Streptophyta</taxon>
        <taxon>Embryophyta</taxon>
        <taxon>Bryophyta</taxon>
        <taxon>Bryophytina</taxon>
        <taxon>Bryopsida</taxon>
        <taxon>Dicranidae</taxon>
        <taxon>Pseudoditrichales</taxon>
        <taxon>Ditrichaceae</taxon>
        <taxon>Ceratodon</taxon>
    </lineage>
</organism>
<comment type="caution">
    <text evidence="1">The sequence shown here is derived from an EMBL/GenBank/DDBJ whole genome shotgun (WGS) entry which is preliminary data.</text>
</comment>
<dbReference type="EMBL" id="CM026433">
    <property type="protein sequence ID" value="KAG0553906.1"/>
    <property type="molecule type" value="Genomic_DNA"/>
</dbReference>
<evidence type="ECO:0000313" key="2">
    <source>
        <dbReference type="Proteomes" id="UP000822688"/>
    </source>
</evidence>
<keyword evidence="2" id="KW-1185">Reference proteome</keyword>
<reference evidence="1" key="1">
    <citation type="submission" date="2020-06" db="EMBL/GenBank/DDBJ databases">
        <title>WGS assembly of Ceratodon purpureus strain R40.</title>
        <authorList>
            <person name="Carey S.B."/>
            <person name="Jenkins J."/>
            <person name="Shu S."/>
            <person name="Lovell J.T."/>
            <person name="Sreedasyam A."/>
            <person name="Maumus F."/>
            <person name="Tiley G.P."/>
            <person name="Fernandez-Pozo N."/>
            <person name="Barry K."/>
            <person name="Chen C."/>
            <person name="Wang M."/>
            <person name="Lipzen A."/>
            <person name="Daum C."/>
            <person name="Saski C.A."/>
            <person name="Payton A.C."/>
            <person name="Mcbreen J.C."/>
            <person name="Conrad R.E."/>
            <person name="Kollar L.M."/>
            <person name="Olsson S."/>
            <person name="Huttunen S."/>
            <person name="Landis J.B."/>
            <person name="Wickett N.J."/>
            <person name="Johnson M.G."/>
            <person name="Rensing S.A."/>
            <person name="Grimwood J."/>
            <person name="Schmutz J."/>
            <person name="Mcdaniel S.F."/>
        </authorList>
    </citation>
    <scope>NUCLEOTIDE SEQUENCE</scope>
    <source>
        <strain evidence="1">R40</strain>
    </source>
</reference>
<protein>
    <submittedName>
        <fullName evidence="1">Uncharacterized protein</fullName>
    </submittedName>
</protein>
<accession>A0A8T0G3P3</accession>
<dbReference type="Proteomes" id="UP000822688">
    <property type="component" value="Chromosome 12"/>
</dbReference>
<gene>
    <name evidence="1" type="ORF">KC19_12G048400</name>
</gene>
<dbReference type="AlphaFoldDB" id="A0A8T0G3P3"/>
<evidence type="ECO:0000313" key="1">
    <source>
        <dbReference type="EMBL" id="KAG0553906.1"/>
    </source>
</evidence>